<organism evidence="1 2">
    <name type="scientific">Acropora cervicornis</name>
    <name type="common">Staghorn coral</name>
    <dbReference type="NCBI Taxonomy" id="6130"/>
    <lineage>
        <taxon>Eukaryota</taxon>
        <taxon>Metazoa</taxon>
        <taxon>Cnidaria</taxon>
        <taxon>Anthozoa</taxon>
        <taxon>Hexacorallia</taxon>
        <taxon>Scleractinia</taxon>
        <taxon>Astrocoeniina</taxon>
        <taxon>Acroporidae</taxon>
        <taxon>Acropora</taxon>
    </lineage>
</organism>
<protein>
    <submittedName>
        <fullName evidence="1">Uncharacterized protein</fullName>
    </submittedName>
</protein>
<evidence type="ECO:0000313" key="2">
    <source>
        <dbReference type="Proteomes" id="UP001249851"/>
    </source>
</evidence>
<dbReference type="EMBL" id="JARQWQ010000017">
    <property type="protein sequence ID" value="KAK2566119.1"/>
    <property type="molecule type" value="Genomic_DNA"/>
</dbReference>
<dbReference type="AlphaFoldDB" id="A0AAD9V9F2"/>
<name>A0AAD9V9F2_ACRCE</name>
<reference evidence="1" key="1">
    <citation type="journal article" date="2023" name="G3 (Bethesda)">
        <title>Whole genome assembly and annotation of the endangered Caribbean coral Acropora cervicornis.</title>
        <authorList>
            <person name="Selwyn J.D."/>
            <person name="Vollmer S.V."/>
        </authorList>
    </citation>
    <scope>NUCLEOTIDE SEQUENCE</scope>
    <source>
        <strain evidence="1">K2</strain>
    </source>
</reference>
<proteinExistence type="predicted"/>
<gene>
    <name evidence="1" type="ORF">P5673_009564</name>
</gene>
<comment type="caution">
    <text evidence="1">The sequence shown here is derived from an EMBL/GenBank/DDBJ whole genome shotgun (WGS) entry which is preliminary data.</text>
</comment>
<evidence type="ECO:0000313" key="1">
    <source>
        <dbReference type="EMBL" id="KAK2566119.1"/>
    </source>
</evidence>
<reference evidence="1" key="2">
    <citation type="journal article" date="2023" name="Science">
        <title>Genomic signatures of disease resistance in endangered staghorn corals.</title>
        <authorList>
            <person name="Vollmer S.V."/>
            <person name="Selwyn J.D."/>
            <person name="Despard B.A."/>
            <person name="Roesel C.L."/>
        </authorList>
    </citation>
    <scope>NUCLEOTIDE SEQUENCE</scope>
    <source>
        <strain evidence="1">K2</strain>
    </source>
</reference>
<sequence length="230" mass="25786">MCNKCLKKGHWAKACKSQLKKKVGEVYSCPEVELEREFFLDVTVIPPNIYHSLVPKPSLSKCDKMLMGPCKHKLCCLGNFTAKLCVDDKVITELIYVVKDLERPLLGREAEEKLKHKATPLTPLEPGTEVHVKDLDRPGVVVKAAETPRSYEVKTPISTVRRNRVHLTPMPEQSENRPVPAEDKIAAPVQADQHKLKLNSQAAPATPLLANRPKRLLKPSLKIRENLGLI</sequence>
<dbReference type="Proteomes" id="UP001249851">
    <property type="component" value="Unassembled WGS sequence"/>
</dbReference>
<accession>A0AAD9V9F2</accession>
<keyword evidence="2" id="KW-1185">Reference proteome</keyword>